<comment type="caution">
    <text evidence="2">The sequence shown here is derived from an EMBL/GenBank/DDBJ whole genome shotgun (WGS) entry which is preliminary data.</text>
</comment>
<evidence type="ECO:0000313" key="3">
    <source>
        <dbReference type="Proteomes" id="UP001498421"/>
    </source>
</evidence>
<feature type="compositionally biased region" description="Basic residues" evidence="1">
    <location>
        <begin position="52"/>
        <end position="64"/>
    </location>
</feature>
<keyword evidence="3" id="KW-1185">Reference proteome</keyword>
<organism evidence="2 3">
    <name type="scientific">Neonectria magnoliae</name>
    <dbReference type="NCBI Taxonomy" id="2732573"/>
    <lineage>
        <taxon>Eukaryota</taxon>
        <taxon>Fungi</taxon>
        <taxon>Dikarya</taxon>
        <taxon>Ascomycota</taxon>
        <taxon>Pezizomycotina</taxon>
        <taxon>Sordariomycetes</taxon>
        <taxon>Hypocreomycetidae</taxon>
        <taxon>Hypocreales</taxon>
        <taxon>Nectriaceae</taxon>
        <taxon>Neonectria</taxon>
    </lineage>
</organism>
<name>A0ABR1IA11_9HYPO</name>
<proteinExistence type="predicted"/>
<gene>
    <name evidence="2" type="ORF">QQZ08_002957</name>
</gene>
<dbReference type="Proteomes" id="UP001498421">
    <property type="component" value="Unassembled WGS sequence"/>
</dbReference>
<feature type="region of interest" description="Disordered" evidence="1">
    <location>
        <begin position="36"/>
        <end position="64"/>
    </location>
</feature>
<accession>A0ABR1IA11</accession>
<dbReference type="EMBL" id="JAZAVK010000019">
    <property type="protein sequence ID" value="KAK7430438.1"/>
    <property type="molecule type" value="Genomic_DNA"/>
</dbReference>
<protein>
    <submittedName>
        <fullName evidence="2">Uncharacterized protein</fullName>
    </submittedName>
</protein>
<sequence>MPTNTQTEPYPSQESFRQARLQSWLSNPALDIQGRLLGGIGGTAQPQPSQQPHKRAKGKRGKKA</sequence>
<evidence type="ECO:0000313" key="2">
    <source>
        <dbReference type="EMBL" id="KAK7430438.1"/>
    </source>
</evidence>
<reference evidence="2 3" key="1">
    <citation type="journal article" date="2025" name="Microbiol. Resour. Announc.">
        <title>Draft genome sequences for Neonectria magnoliae and Neonectria punicea, canker pathogens of Liriodendron tulipifera and Acer saccharum in West Virginia.</title>
        <authorList>
            <person name="Petronek H.M."/>
            <person name="Kasson M.T."/>
            <person name="Metheny A.M."/>
            <person name="Stauder C.M."/>
            <person name="Lovett B."/>
            <person name="Lynch S.C."/>
            <person name="Garnas J.R."/>
            <person name="Kasson L.R."/>
            <person name="Stajich J.E."/>
        </authorList>
    </citation>
    <scope>NUCLEOTIDE SEQUENCE [LARGE SCALE GENOMIC DNA]</scope>
    <source>
        <strain evidence="2 3">NRRL 64651</strain>
    </source>
</reference>
<evidence type="ECO:0000256" key="1">
    <source>
        <dbReference type="SAM" id="MobiDB-lite"/>
    </source>
</evidence>